<dbReference type="PROSITE" id="PS01033">
    <property type="entry name" value="GLOBIN"/>
    <property type="match status" value="1"/>
</dbReference>
<dbReference type="GO" id="GO:0019825">
    <property type="term" value="F:oxygen binding"/>
    <property type="evidence" value="ECO:0007669"/>
    <property type="project" value="InterPro"/>
</dbReference>
<feature type="domain" description="FAD-binding FR-type" evidence="9">
    <location>
        <begin position="185"/>
        <end position="283"/>
    </location>
</feature>
<dbReference type="AlphaFoldDB" id="A0A160NZH4"/>
<dbReference type="PANTHER" id="PTHR47354">
    <property type="entry name" value="NADH OXIDOREDUCTASE HCR"/>
    <property type="match status" value="1"/>
</dbReference>
<dbReference type="SUPFAM" id="SSF63380">
    <property type="entry name" value="Riboflavin synthase domain-like"/>
    <property type="match status" value="1"/>
</dbReference>
<comment type="catalytic activity">
    <reaction evidence="5">
        <text>2 nitric oxide + NADH + 2 O2 = 2 nitrate + NAD(+) + H(+)</text>
        <dbReference type="Rhea" id="RHEA:19469"/>
        <dbReference type="ChEBI" id="CHEBI:15378"/>
        <dbReference type="ChEBI" id="CHEBI:15379"/>
        <dbReference type="ChEBI" id="CHEBI:16480"/>
        <dbReference type="ChEBI" id="CHEBI:17632"/>
        <dbReference type="ChEBI" id="CHEBI:57540"/>
        <dbReference type="ChEBI" id="CHEBI:57945"/>
        <dbReference type="EC" id="1.14.12.17"/>
    </reaction>
</comment>
<dbReference type="InterPro" id="IPR050415">
    <property type="entry name" value="MRET"/>
</dbReference>
<dbReference type="SUPFAM" id="SSF46458">
    <property type="entry name" value="Globin-like"/>
    <property type="match status" value="1"/>
</dbReference>
<feature type="domain" description="Globin" evidence="8">
    <location>
        <begin position="46"/>
        <end position="179"/>
    </location>
</feature>
<dbReference type="PRINTS" id="PR00410">
    <property type="entry name" value="PHEHYDRXLASE"/>
</dbReference>
<evidence type="ECO:0000256" key="1">
    <source>
        <dbReference type="ARBA" id="ARBA00001974"/>
    </source>
</evidence>
<comment type="cofactor">
    <cofactor evidence="1">
        <name>FAD</name>
        <dbReference type="ChEBI" id="CHEBI:57692"/>
    </cofactor>
</comment>
<protein>
    <recommendedName>
        <fullName evidence="3">nitric oxide dioxygenase</fullName>
        <ecNumber evidence="3">1.14.12.17</ecNumber>
    </recommendedName>
</protein>
<feature type="region of interest" description="Disordered" evidence="7">
    <location>
        <begin position="409"/>
        <end position="439"/>
    </location>
</feature>
<dbReference type="RefSeq" id="WP_359876000.1">
    <property type="nucleotide sequence ID" value="NZ_JBEYHT010000016.1"/>
</dbReference>
<accession>A0A160NZH4</accession>
<dbReference type="EMBL" id="AP017424">
    <property type="protein sequence ID" value="BAU83774.1"/>
    <property type="molecule type" value="Genomic_DNA"/>
</dbReference>
<sequence>MTGHHDDYHALLARREAMRLRDNLLRPSRSAGGDGGHPPTQTFQPYDGLADQEAITRSLAAVTPFNTLIDRLYEAMFSHHPYLRQLFPDSMEFQQAHLEQAFWYMIDNLSRPDELTGFFARLGRDHRRLGVLPVHYEVFEAALVAALRGCAGRAWTVEAEEAWVRMVRTCSAAMVNGAERAIGEPVSWNATVTEHERRGPDVAVVRVRPGEPYPFRAGQYARVESPLMPHTWRPYTPACVPGEELEFHVRRTGAGGVSDALVTHTRVGDELRLGPAQGRATLDEQLDRDVLIVAGGTGWATAKALLQEFSHRRPAGLSAHLFLGKRTEADTYDEAALSRMEERSPWLRVTRVLDDGRQGDTLMDAVLKAGAGAGGTDWTRHTTFVSGPAGLVASASWRLAEAGVPADRVRHDPLPVTSSSNSSTHGAPVGQAGVPGMTARGMTTQGMAAPAMVRFTMGASAQR</sequence>
<proteinExistence type="inferred from homology"/>
<evidence type="ECO:0000259" key="9">
    <source>
        <dbReference type="PROSITE" id="PS51384"/>
    </source>
</evidence>
<dbReference type="InterPro" id="IPR017938">
    <property type="entry name" value="Riboflavin_synthase-like_b-brl"/>
</dbReference>
<dbReference type="Gene3D" id="2.40.30.10">
    <property type="entry name" value="Translation factors"/>
    <property type="match status" value="1"/>
</dbReference>
<name>A0A160NZH4_STRLU</name>
<dbReference type="PANTHER" id="PTHR47354:SF5">
    <property type="entry name" value="PROTEIN RFBI"/>
    <property type="match status" value="1"/>
</dbReference>
<evidence type="ECO:0000259" key="8">
    <source>
        <dbReference type="PROSITE" id="PS01033"/>
    </source>
</evidence>
<dbReference type="KEGG" id="slau:SLA_2857"/>
<comment type="catalytic activity">
    <reaction evidence="6">
        <text>2 nitric oxide + NADPH + 2 O2 = 2 nitrate + NADP(+) + H(+)</text>
        <dbReference type="Rhea" id="RHEA:19465"/>
        <dbReference type="ChEBI" id="CHEBI:15378"/>
        <dbReference type="ChEBI" id="CHEBI:15379"/>
        <dbReference type="ChEBI" id="CHEBI:16480"/>
        <dbReference type="ChEBI" id="CHEBI:17632"/>
        <dbReference type="ChEBI" id="CHEBI:57783"/>
        <dbReference type="ChEBI" id="CHEBI:58349"/>
        <dbReference type="EC" id="1.14.12.17"/>
    </reaction>
</comment>
<dbReference type="Gene3D" id="1.10.490.10">
    <property type="entry name" value="Globins"/>
    <property type="match status" value="1"/>
</dbReference>
<dbReference type="Gene3D" id="3.40.50.80">
    <property type="entry name" value="Nucleotide-binding domain of ferredoxin-NADP reductase (FNR) module"/>
    <property type="match status" value="1"/>
</dbReference>
<dbReference type="Proteomes" id="UP000217676">
    <property type="component" value="Chromosome"/>
</dbReference>
<dbReference type="InterPro" id="IPR012292">
    <property type="entry name" value="Globin/Proto"/>
</dbReference>
<dbReference type="PROSITE" id="PS51384">
    <property type="entry name" value="FAD_FR"/>
    <property type="match status" value="1"/>
</dbReference>
<evidence type="ECO:0000256" key="6">
    <source>
        <dbReference type="ARBA" id="ARBA00049433"/>
    </source>
</evidence>
<dbReference type="SUPFAM" id="SSF52343">
    <property type="entry name" value="Ferredoxin reductase-like, C-terminal NADP-linked domain"/>
    <property type="match status" value="1"/>
</dbReference>
<feature type="compositionally biased region" description="Polar residues" evidence="7">
    <location>
        <begin position="416"/>
        <end position="425"/>
    </location>
</feature>
<keyword evidence="11" id="KW-1185">Reference proteome</keyword>
<evidence type="ECO:0000256" key="5">
    <source>
        <dbReference type="ARBA" id="ARBA00048649"/>
    </source>
</evidence>
<dbReference type="InterPro" id="IPR000971">
    <property type="entry name" value="Globin"/>
</dbReference>
<dbReference type="InterPro" id="IPR009050">
    <property type="entry name" value="Globin-like_sf"/>
</dbReference>
<evidence type="ECO:0000256" key="7">
    <source>
        <dbReference type="SAM" id="MobiDB-lite"/>
    </source>
</evidence>
<feature type="region of interest" description="Disordered" evidence="7">
    <location>
        <begin position="26"/>
        <end position="46"/>
    </location>
</feature>
<dbReference type="GO" id="GO:0008941">
    <property type="term" value="F:nitric oxide dioxygenase NAD(P)H activity"/>
    <property type="evidence" value="ECO:0007669"/>
    <property type="project" value="UniProtKB-EC"/>
</dbReference>
<evidence type="ECO:0000313" key="11">
    <source>
        <dbReference type="Proteomes" id="UP000217676"/>
    </source>
</evidence>
<dbReference type="InterPro" id="IPR017927">
    <property type="entry name" value="FAD-bd_FR_type"/>
</dbReference>
<organism evidence="10 11">
    <name type="scientific">Streptomyces laurentii</name>
    <dbReference type="NCBI Taxonomy" id="39478"/>
    <lineage>
        <taxon>Bacteria</taxon>
        <taxon>Bacillati</taxon>
        <taxon>Actinomycetota</taxon>
        <taxon>Actinomycetes</taxon>
        <taxon>Kitasatosporales</taxon>
        <taxon>Streptomycetaceae</taxon>
        <taxon>Streptomyces</taxon>
    </lineage>
</organism>
<reference evidence="10 11" key="1">
    <citation type="journal article" date="2016" name="Genome Announc.">
        <title>Complete Genome Sequence of Thiostrepton-Producing Streptomyces laurentii ATCC 31255.</title>
        <authorList>
            <person name="Doi K."/>
            <person name="Fujino Y."/>
            <person name="Nagayoshi Y."/>
            <person name="Ohshima T."/>
            <person name="Ogata S."/>
        </authorList>
    </citation>
    <scope>NUCLEOTIDE SEQUENCE [LARGE SCALE GENOMIC DNA]</scope>
    <source>
        <strain evidence="10 11">ATCC 31255</strain>
    </source>
</reference>
<evidence type="ECO:0000256" key="3">
    <source>
        <dbReference type="ARBA" id="ARBA00012229"/>
    </source>
</evidence>
<comment type="similarity">
    <text evidence="2">In the C-terminal section; belongs to the flavoprotein pyridine nucleotide cytochrome reductase family.</text>
</comment>
<gene>
    <name evidence="10" type="ORF">SLA_2857</name>
</gene>
<evidence type="ECO:0000256" key="2">
    <source>
        <dbReference type="ARBA" id="ARBA00006401"/>
    </source>
</evidence>
<dbReference type="Pfam" id="PF00175">
    <property type="entry name" value="NAD_binding_1"/>
    <property type="match status" value="1"/>
</dbReference>
<evidence type="ECO:0000313" key="10">
    <source>
        <dbReference type="EMBL" id="BAU83774.1"/>
    </source>
</evidence>
<dbReference type="Pfam" id="PF00042">
    <property type="entry name" value="Globin"/>
    <property type="match status" value="1"/>
</dbReference>
<dbReference type="InterPro" id="IPR001433">
    <property type="entry name" value="OxRdtase_FAD/NAD-bd"/>
</dbReference>
<dbReference type="InterPro" id="IPR039261">
    <property type="entry name" value="FNR_nucleotide-bd"/>
</dbReference>
<keyword evidence="4" id="KW-0520">NAD</keyword>
<dbReference type="EC" id="1.14.12.17" evidence="3"/>
<dbReference type="CDD" id="cd19753">
    <property type="entry name" value="Mb-like_oxidoreductase"/>
    <property type="match status" value="1"/>
</dbReference>
<dbReference type="GO" id="GO:0020037">
    <property type="term" value="F:heme binding"/>
    <property type="evidence" value="ECO:0007669"/>
    <property type="project" value="InterPro"/>
</dbReference>
<evidence type="ECO:0000256" key="4">
    <source>
        <dbReference type="ARBA" id="ARBA00023027"/>
    </source>
</evidence>